<feature type="domain" description="Tyr recombinase" evidence="6">
    <location>
        <begin position="156"/>
        <end position="339"/>
    </location>
</feature>
<keyword evidence="4" id="KW-0233">DNA recombination</keyword>
<dbReference type="InterPro" id="IPR011010">
    <property type="entry name" value="DNA_brk_join_enz"/>
</dbReference>
<dbReference type="GO" id="GO:0006310">
    <property type="term" value="P:DNA recombination"/>
    <property type="evidence" value="ECO:0007669"/>
    <property type="project" value="UniProtKB-KW"/>
</dbReference>
<dbReference type="PANTHER" id="PTHR30349">
    <property type="entry name" value="PHAGE INTEGRASE-RELATED"/>
    <property type="match status" value="1"/>
</dbReference>
<dbReference type="Pfam" id="PF00589">
    <property type="entry name" value="Phage_integrase"/>
    <property type="match status" value="1"/>
</dbReference>
<dbReference type="PROSITE" id="PS51898">
    <property type="entry name" value="TYR_RECOMBINASE"/>
    <property type="match status" value="1"/>
</dbReference>
<accession>A0AAU9F0F0</accession>
<dbReference type="GO" id="GO:0003677">
    <property type="term" value="F:DNA binding"/>
    <property type="evidence" value="ECO:0007669"/>
    <property type="project" value="UniProtKB-UniRule"/>
</dbReference>
<comment type="similarity">
    <text evidence="1">Belongs to the 'phage' integrase family.</text>
</comment>
<name>A0AAU9F0F0_9BACT</name>
<evidence type="ECO:0000259" key="6">
    <source>
        <dbReference type="PROSITE" id="PS51898"/>
    </source>
</evidence>
<dbReference type="PROSITE" id="PS51900">
    <property type="entry name" value="CB"/>
    <property type="match status" value="1"/>
</dbReference>
<keyword evidence="9" id="KW-1185">Reference proteome</keyword>
<feature type="domain" description="Core-binding (CB)" evidence="7">
    <location>
        <begin position="56"/>
        <end position="136"/>
    </location>
</feature>
<gene>
    <name evidence="8" type="ORF">FAK_04880</name>
</gene>
<dbReference type="InterPro" id="IPR010998">
    <property type="entry name" value="Integrase_recombinase_N"/>
</dbReference>
<protein>
    <recommendedName>
        <fullName evidence="10">Site-specific integrase</fullName>
    </recommendedName>
</protein>
<evidence type="ECO:0000313" key="8">
    <source>
        <dbReference type="EMBL" id="BEQ13422.1"/>
    </source>
</evidence>
<sequence length="348" mass="40417">MPYKRKCVSGKVKYVAQVIWQGTRHQKLCSTKKQAVEWEAAKRKELETPTPDSPILSFHALCKSYLTYSKPRLSTKTYNEKLKVLDDLRPAWGDLHLDQITPALVSTYLNQRAKEQSNNASNKDRKHLLAMFNWGHRFLEVPFNPIARIDPLPHARKPIYTPCRKDVLKVMGAATPQERVLLNCYLQTGARRSEIFRLKWSDLDFDRKTIALTTHKTRNGAPRRDILPMSDELYSSLLWWRDWEERKFKDKSHVFICDHGGPWYGKPFRVRRKFMRDLCERAGVKVFGFHALRRHVASYLADSGNVSIKAIQGLLRHQSLQVTERYVQRISSDLRDTVGMLSTLGTGH</sequence>
<dbReference type="PANTHER" id="PTHR30349:SF64">
    <property type="entry name" value="PROPHAGE INTEGRASE INTD-RELATED"/>
    <property type="match status" value="1"/>
</dbReference>
<dbReference type="InterPro" id="IPR004107">
    <property type="entry name" value="Integrase_SAM-like_N"/>
</dbReference>
<keyword evidence="3 5" id="KW-0238">DNA-binding</keyword>
<dbReference type="RefSeq" id="WP_338605096.1">
    <property type="nucleotide sequence ID" value="NZ_AP028679.1"/>
</dbReference>
<reference evidence="9" key="1">
    <citation type="journal article" date="2023" name="Arch. Microbiol.">
        <title>Desulfoferula mesophilus gen. nov. sp. nov., a mesophilic sulfate-reducing bacterium isolated from a brackish lake sediment.</title>
        <authorList>
            <person name="Watanabe T."/>
            <person name="Yabe T."/>
            <person name="Tsuji J.M."/>
            <person name="Fukui M."/>
        </authorList>
    </citation>
    <scope>NUCLEOTIDE SEQUENCE [LARGE SCALE GENOMIC DNA]</scope>
    <source>
        <strain evidence="9">12FAK</strain>
    </source>
</reference>
<dbReference type="Gene3D" id="1.10.443.10">
    <property type="entry name" value="Intergrase catalytic core"/>
    <property type="match status" value="1"/>
</dbReference>
<organism evidence="8 9">
    <name type="scientific">Desulfoferula mesophila</name>
    <dbReference type="NCBI Taxonomy" id="3058419"/>
    <lineage>
        <taxon>Bacteria</taxon>
        <taxon>Pseudomonadati</taxon>
        <taxon>Thermodesulfobacteriota</taxon>
        <taxon>Desulfarculia</taxon>
        <taxon>Desulfarculales</taxon>
        <taxon>Desulfarculaceae</taxon>
        <taxon>Desulfoferula</taxon>
    </lineage>
</organism>
<dbReference type="SUPFAM" id="SSF56349">
    <property type="entry name" value="DNA breaking-rejoining enzymes"/>
    <property type="match status" value="1"/>
</dbReference>
<keyword evidence="2" id="KW-0229">DNA integration</keyword>
<evidence type="ECO:0000256" key="5">
    <source>
        <dbReference type="PROSITE-ProRule" id="PRU01248"/>
    </source>
</evidence>
<dbReference type="InterPro" id="IPR002104">
    <property type="entry name" value="Integrase_catalytic"/>
</dbReference>
<dbReference type="CDD" id="cd00796">
    <property type="entry name" value="INT_Rci_Hp1_C"/>
    <property type="match status" value="1"/>
</dbReference>
<dbReference type="Gene3D" id="1.10.150.130">
    <property type="match status" value="1"/>
</dbReference>
<evidence type="ECO:0000256" key="1">
    <source>
        <dbReference type="ARBA" id="ARBA00008857"/>
    </source>
</evidence>
<dbReference type="GO" id="GO:0015074">
    <property type="term" value="P:DNA integration"/>
    <property type="evidence" value="ECO:0007669"/>
    <property type="project" value="UniProtKB-KW"/>
</dbReference>
<dbReference type="Proteomes" id="UP001366166">
    <property type="component" value="Chromosome"/>
</dbReference>
<dbReference type="Pfam" id="PF14659">
    <property type="entry name" value="Phage_int_SAM_3"/>
    <property type="match status" value="1"/>
</dbReference>
<dbReference type="EMBL" id="AP028679">
    <property type="protein sequence ID" value="BEQ13422.1"/>
    <property type="molecule type" value="Genomic_DNA"/>
</dbReference>
<evidence type="ECO:0000256" key="3">
    <source>
        <dbReference type="ARBA" id="ARBA00023125"/>
    </source>
</evidence>
<dbReference type="KEGG" id="dmp:FAK_04880"/>
<evidence type="ECO:0000256" key="4">
    <source>
        <dbReference type="ARBA" id="ARBA00023172"/>
    </source>
</evidence>
<evidence type="ECO:0000256" key="2">
    <source>
        <dbReference type="ARBA" id="ARBA00022908"/>
    </source>
</evidence>
<dbReference type="InterPro" id="IPR013762">
    <property type="entry name" value="Integrase-like_cat_sf"/>
</dbReference>
<dbReference type="InterPro" id="IPR044068">
    <property type="entry name" value="CB"/>
</dbReference>
<evidence type="ECO:0008006" key="10">
    <source>
        <dbReference type="Google" id="ProtNLM"/>
    </source>
</evidence>
<dbReference type="AlphaFoldDB" id="A0AAU9F0F0"/>
<evidence type="ECO:0000313" key="9">
    <source>
        <dbReference type="Proteomes" id="UP001366166"/>
    </source>
</evidence>
<proteinExistence type="inferred from homology"/>
<dbReference type="InterPro" id="IPR050090">
    <property type="entry name" value="Tyrosine_recombinase_XerCD"/>
</dbReference>
<evidence type="ECO:0000259" key="7">
    <source>
        <dbReference type="PROSITE" id="PS51900"/>
    </source>
</evidence>